<dbReference type="Gene3D" id="2.30.180.10">
    <property type="entry name" value="FAS1 domain"/>
    <property type="match status" value="1"/>
</dbReference>
<dbReference type="InterPro" id="IPR000782">
    <property type="entry name" value="FAS1_domain"/>
</dbReference>
<dbReference type="RefSeq" id="WP_265381505.1">
    <property type="nucleotide sequence ID" value="NZ_CP110615.1"/>
</dbReference>
<dbReference type="Proteomes" id="UP001164965">
    <property type="component" value="Chromosome"/>
</dbReference>
<dbReference type="SMART" id="SM00554">
    <property type="entry name" value="FAS1"/>
    <property type="match status" value="1"/>
</dbReference>
<organism evidence="4 5">
    <name type="scientific">Rhodococcus antarcticus</name>
    <dbReference type="NCBI Taxonomy" id="2987751"/>
    <lineage>
        <taxon>Bacteria</taxon>
        <taxon>Bacillati</taxon>
        <taxon>Actinomycetota</taxon>
        <taxon>Actinomycetes</taxon>
        <taxon>Mycobacteriales</taxon>
        <taxon>Nocardiaceae</taxon>
        <taxon>Rhodococcus</taxon>
    </lineage>
</organism>
<gene>
    <name evidence="4" type="ORF">RHODO2019_09105</name>
</gene>
<dbReference type="PROSITE" id="PS50213">
    <property type="entry name" value="FAS1"/>
    <property type="match status" value="1"/>
</dbReference>
<sequence>MKKTQRLAAVGALAALTLTISACSSGETASTTSSSTTASAAKTTTAAPSSSKAATAGSADGVTKIDQIFGPACSQVPTTGPGSAAGMVDAAVGTAASNNPLFKTLTAAVTAAGLVPTLNDTKAAYTVFGPIDSAFTALPAGTLDKLLADPSGQLTTILTYHVIPKRYDAAGLVAAGSVKSVQGGEVKITGTAAAPLINGNEVLCGNIPTANATVFAIGTVLTPPKA</sequence>
<evidence type="ECO:0000256" key="2">
    <source>
        <dbReference type="SAM" id="SignalP"/>
    </source>
</evidence>
<dbReference type="PANTHER" id="PTHR10900">
    <property type="entry name" value="PERIOSTIN-RELATED"/>
    <property type="match status" value="1"/>
</dbReference>
<dbReference type="InterPro" id="IPR036378">
    <property type="entry name" value="FAS1_dom_sf"/>
</dbReference>
<evidence type="ECO:0000259" key="3">
    <source>
        <dbReference type="PROSITE" id="PS50213"/>
    </source>
</evidence>
<evidence type="ECO:0000256" key="1">
    <source>
        <dbReference type="SAM" id="MobiDB-lite"/>
    </source>
</evidence>
<protein>
    <submittedName>
        <fullName evidence="4">Fasciclin domain-containing protein</fullName>
    </submittedName>
</protein>
<name>A0ABY6NWN7_9NOCA</name>
<evidence type="ECO:0000313" key="5">
    <source>
        <dbReference type="Proteomes" id="UP001164965"/>
    </source>
</evidence>
<keyword evidence="2" id="KW-0732">Signal</keyword>
<feature type="chain" id="PRO_5045426043" evidence="2">
    <location>
        <begin position="23"/>
        <end position="226"/>
    </location>
</feature>
<feature type="region of interest" description="Disordered" evidence="1">
    <location>
        <begin position="26"/>
        <end position="56"/>
    </location>
</feature>
<feature type="signal peptide" evidence="2">
    <location>
        <begin position="1"/>
        <end position="22"/>
    </location>
</feature>
<reference evidence="4" key="1">
    <citation type="submission" date="2022-10" db="EMBL/GenBank/DDBJ databases">
        <title>Rhodococcus sp.75.</title>
        <authorList>
            <person name="Sun M."/>
        </authorList>
    </citation>
    <scope>NUCLEOTIDE SEQUENCE</scope>
    <source>
        <strain evidence="4">75</strain>
    </source>
</reference>
<evidence type="ECO:0000313" key="4">
    <source>
        <dbReference type="EMBL" id="UZJ23398.1"/>
    </source>
</evidence>
<dbReference type="InterPro" id="IPR050904">
    <property type="entry name" value="Adhesion/Biosynth-related"/>
</dbReference>
<feature type="domain" description="FAS1" evidence="3">
    <location>
        <begin position="89"/>
        <end position="221"/>
    </location>
</feature>
<dbReference type="EMBL" id="CP110615">
    <property type="protein sequence ID" value="UZJ23398.1"/>
    <property type="molecule type" value="Genomic_DNA"/>
</dbReference>
<proteinExistence type="predicted"/>
<accession>A0ABY6NWN7</accession>
<dbReference type="PANTHER" id="PTHR10900:SF77">
    <property type="entry name" value="FI19380P1"/>
    <property type="match status" value="1"/>
</dbReference>
<dbReference type="PROSITE" id="PS51257">
    <property type="entry name" value="PROKAR_LIPOPROTEIN"/>
    <property type="match status" value="1"/>
</dbReference>
<dbReference type="Pfam" id="PF02469">
    <property type="entry name" value="Fasciclin"/>
    <property type="match status" value="1"/>
</dbReference>
<dbReference type="SUPFAM" id="SSF82153">
    <property type="entry name" value="FAS1 domain"/>
    <property type="match status" value="1"/>
</dbReference>
<keyword evidence="5" id="KW-1185">Reference proteome</keyword>